<evidence type="ECO:0000313" key="8">
    <source>
        <dbReference type="EMBL" id="AQX49992.1"/>
    </source>
</evidence>
<evidence type="ECO:0000259" key="5">
    <source>
        <dbReference type="Pfam" id="PF04542"/>
    </source>
</evidence>
<evidence type="ECO:0000256" key="3">
    <source>
        <dbReference type="ARBA" id="ARBA00023082"/>
    </source>
</evidence>
<evidence type="ECO:0000313" key="12">
    <source>
        <dbReference type="Proteomes" id="UP000189738"/>
    </source>
</evidence>
<evidence type="ECO:0000313" key="10">
    <source>
        <dbReference type="EMBL" id="OPB51166.1"/>
    </source>
</evidence>
<dbReference type="GO" id="GO:0003677">
    <property type="term" value="F:DNA binding"/>
    <property type="evidence" value="ECO:0007669"/>
    <property type="project" value="InterPro"/>
</dbReference>
<dbReference type="EMBL" id="NWGY01000010">
    <property type="protein sequence ID" value="MDV3664102.1"/>
    <property type="molecule type" value="Genomic_DNA"/>
</dbReference>
<dbReference type="InterPro" id="IPR013324">
    <property type="entry name" value="RNA_pol_sigma_r3/r4-like"/>
</dbReference>
<dbReference type="EMBL" id="CP016374">
    <property type="protein sequence ID" value="AQX01365.1"/>
    <property type="molecule type" value="Genomic_DNA"/>
</dbReference>
<dbReference type="GO" id="GO:0016987">
    <property type="term" value="F:sigma factor activity"/>
    <property type="evidence" value="ECO:0007669"/>
    <property type="project" value="UniProtKB-KW"/>
</dbReference>
<dbReference type="GeneID" id="56685120"/>
<dbReference type="Proteomes" id="UP000254876">
    <property type="component" value="Unassembled WGS sequence"/>
</dbReference>
<reference evidence="8 12" key="1">
    <citation type="submission" date="2016-02" db="EMBL/GenBank/DDBJ databases">
        <authorList>
            <person name="Nicholson A.C."/>
            <person name="Humrighouse B.W."/>
            <person name="Loparev V."/>
            <person name="Emery B."/>
            <person name="Graziano J."/>
            <person name="McQuiston J.R."/>
        </authorList>
    </citation>
    <scope>NUCLEOTIDE SEQUENCE [LARGE SCALE GENOMIC DNA]</scope>
    <source>
        <strain evidence="8 12">E6809</strain>
    </source>
</reference>
<accession>A0A085CZ37</accession>
<accession>A0A0X6H561</accession>
<dbReference type="Gene3D" id="1.10.10.10">
    <property type="entry name" value="Winged helix-like DNA-binding domain superfamily/Winged helix DNA-binding domain"/>
    <property type="match status" value="1"/>
</dbReference>
<evidence type="ECO:0000313" key="14">
    <source>
        <dbReference type="Proteomes" id="UP000254876"/>
    </source>
</evidence>
<dbReference type="InterPro" id="IPR013325">
    <property type="entry name" value="RNA_pol_sigma_r2"/>
</dbReference>
<dbReference type="EMBL" id="UFYD01000001">
    <property type="protein sequence ID" value="STD04463.1"/>
    <property type="molecule type" value="Genomic_DNA"/>
</dbReference>
<dbReference type="SUPFAM" id="SSF88946">
    <property type="entry name" value="Sigma2 domain of RNA polymerase sigma factors"/>
    <property type="match status" value="1"/>
</dbReference>
<reference evidence="7 13" key="3">
    <citation type="submission" date="2016-07" db="EMBL/GenBank/DDBJ databases">
        <title>Revisiting the taxonomy of the Elizabethkingia Genus using Whole-Genome Sequencing, Optical Mapping, and MALDI-TOF, along with proposal of three novel Elizabethkingia species: Elizabethkingia bruuniana sp. nov., Elizabethkingia ursingii sp. nov., and Elizabethkingia occulta sp. nov.</title>
        <authorList>
            <person name="Nicholson A.C."/>
        </authorList>
    </citation>
    <scope>NUCLEOTIDE SEQUENCE [LARGE SCALE GENOMIC DNA]</scope>
    <source>
        <strain evidence="7 13">F3201</strain>
    </source>
</reference>
<evidence type="ECO:0000313" key="9">
    <source>
        <dbReference type="EMBL" id="MDV3664102.1"/>
    </source>
</evidence>
<dbReference type="SUPFAM" id="SSF88659">
    <property type="entry name" value="Sigma3 and sigma4 domains of RNA polymerase sigma factors"/>
    <property type="match status" value="1"/>
</dbReference>
<evidence type="ECO:0000256" key="4">
    <source>
        <dbReference type="ARBA" id="ARBA00023163"/>
    </source>
</evidence>
<dbReference type="AlphaFoldDB" id="A0A085CZ37"/>
<organism evidence="11 14">
    <name type="scientific">Elizabethkingia anophelis</name>
    <dbReference type="NCBI Taxonomy" id="1117645"/>
    <lineage>
        <taxon>Bacteria</taxon>
        <taxon>Pseudomonadati</taxon>
        <taxon>Bacteroidota</taxon>
        <taxon>Flavobacteriia</taxon>
        <taxon>Flavobacteriales</taxon>
        <taxon>Weeksellaceae</taxon>
        <taxon>Elizabethkingia</taxon>
    </lineage>
</organism>
<keyword evidence="4" id="KW-0804">Transcription</keyword>
<evidence type="ECO:0000259" key="6">
    <source>
        <dbReference type="Pfam" id="PF08281"/>
    </source>
</evidence>
<dbReference type="NCBIfam" id="TIGR02937">
    <property type="entry name" value="sigma70-ECF"/>
    <property type="match status" value="1"/>
</dbReference>
<dbReference type="Gene3D" id="1.10.1740.10">
    <property type="match status" value="1"/>
</dbReference>
<name>A0A085CZ37_9FLAO</name>
<dbReference type="InterPro" id="IPR036388">
    <property type="entry name" value="WH-like_DNA-bd_sf"/>
</dbReference>
<keyword evidence="2" id="KW-0805">Transcription regulation</keyword>
<evidence type="ECO:0000313" key="11">
    <source>
        <dbReference type="EMBL" id="STD04463.1"/>
    </source>
</evidence>
<comment type="similarity">
    <text evidence="1">Belongs to the sigma-70 factor family. ECF subfamily.</text>
</comment>
<dbReference type="Proteomes" id="UP000189738">
    <property type="component" value="Chromosome"/>
</dbReference>
<reference evidence="9" key="5">
    <citation type="submission" date="2023-02" db="EMBL/GenBank/DDBJ databases">
        <title>Elizabethkingia anophelis draft genomes.</title>
        <authorList>
            <person name="Nicholson A.C."/>
            <person name="Whitney A.M."/>
            <person name="Humrighouse B.W."/>
            <person name="Villarma A."/>
            <person name="Bell M."/>
            <person name="Mcquiston J."/>
        </authorList>
    </citation>
    <scope>NUCLEOTIDE SEQUENCE</scope>
    <source>
        <strain evidence="9">B4955</strain>
    </source>
</reference>
<dbReference type="InterPro" id="IPR039425">
    <property type="entry name" value="RNA_pol_sigma-70-like"/>
</dbReference>
<dbReference type="CDD" id="cd06171">
    <property type="entry name" value="Sigma70_r4"/>
    <property type="match status" value="1"/>
</dbReference>
<dbReference type="InterPro" id="IPR013249">
    <property type="entry name" value="RNA_pol_sigma70_r4_t2"/>
</dbReference>
<dbReference type="EMBL" id="CP014339">
    <property type="protein sequence ID" value="AQX49992.1"/>
    <property type="molecule type" value="Genomic_DNA"/>
</dbReference>
<evidence type="ECO:0000256" key="2">
    <source>
        <dbReference type="ARBA" id="ARBA00023015"/>
    </source>
</evidence>
<evidence type="ECO:0000313" key="7">
    <source>
        <dbReference type="EMBL" id="AQX01365.1"/>
    </source>
</evidence>
<dbReference type="PANTHER" id="PTHR43133">
    <property type="entry name" value="RNA POLYMERASE ECF-TYPE SIGMA FACTO"/>
    <property type="match status" value="1"/>
</dbReference>
<gene>
    <name evidence="11" type="primary">rpoE_3</name>
    <name evidence="8" type="ORF">AYC66_04580</name>
    <name evidence="10" type="ORF">BAY09_17945</name>
    <name evidence="7" type="ORF">BBD32_07760</name>
    <name evidence="9" type="ORF">CMU51_08535</name>
    <name evidence="11" type="ORF">NCTC10588_02104</name>
</gene>
<protein>
    <submittedName>
        <fullName evidence="7">RNA polymerase subunit sigma-70</fullName>
    </submittedName>
    <submittedName>
        <fullName evidence="11">Sigma-24</fullName>
    </submittedName>
    <submittedName>
        <fullName evidence="9">Sigma-70 family RNA polymerase sigma factor</fullName>
    </submittedName>
</protein>
<reference evidence="10" key="2">
    <citation type="submission" date="2016-06" db="EMBL/GenBank/DDBJ databases">
        <authorList>
            <person name="Nicholson A.C."/>
        </authorList>
    </citation>
    <scope>NUCLEOTIDE SEQUENCE [LARGE SCALE GENOMIC DNA]</scope>
    <source>
        <strain evidence="10">E6809</strain>
    </source>
</reference>
<dbReference type="InterPro" id="IPR014284">
    <property type="entry name" value="RNA_pol_sigma-70_dom"/>
</dbReference>
<dbReference type="Proteomes" id="UP001189000">
    <property type="component" value="Unassembled WGS sequence"/>
</dbReference>
<sequence>MDKELIEIIERCQKSDRKAQELLYRRYSNVLFSICLRYSNSYENAQDVFQEGFILIFKKITQYSFSGSFEGWIKRVMVNLNLEKYRQKEIWLTEIEENMPLIDEEDTDLNDFQNINYQDLIQYVQNLPTQYRQVFNLYVFEEYTHNEIAENLKISPGTSKSNLSRAREILRKELLKLKHKAE</sequence>
<proteinExistence type="inferred from homology"/>
<dbReference type="RefSeq" id="WP_009090149.1">
    <property type="nucleotide sequence ID" value="NZ_BQKR01000003.1"/>
</dbReference>
<reference evidence="11 14" key="4">
    <citation type="submission" date="2018-06" db="EMBL/GenBank/DDBJ databases">
        <authorList>
            <consortium name="Pathogen Informatics"/>
            <person name="Doyle S."/>
        </authorList>
    </citation>
    <scope>NUCLEOTIDE SEQUENCE [LARGE SCALE GENOMIC DNA]</scope>
    <source>
        <strain evidence="11 14">NCTC10588</strain>
    </source>
</reference>
<dbReference type="GO" id="GO:0006352">
    <property type="term" value="P:DNA-templated transcription initiation"/>
    <property type="evidence" value="ECO:0007669"/>
    <property type="project" value="InterPro"/>
</dbReference>
<dbReference type="PANTHER" id="PTHR43133:SF46">
    <property type="entry name" value="RNA POLYMERASE SIGMA-70 FACTOR ECF SUBFAMILY"/>
    <property type="match status" value="1"/>
</dbReference>
<dbReference type="EMBL" id="MAHS01000004">
    <property type="protein sequence ID" value="OPB51166.1"/>
    <property type="molecule type" value="Genomic_DNA"/>
</dbReference>
<dbReference type="Pfam" id="PF08281">
    <property type="entry name" value="Sigma70_r4_2"/>
    <property type="match status" value="1"/>
</dbReference>
<evidence type="ECO:0000256" key="1">
    <source>
        <dbReference type="ARBA" id="ARBA00010641"/>
    </source>
</evidence>
<feature type="domain" description="RNA polymerase sigma factor 70 region 4 type 2" evidence="6">
    <location>
        <begin position="118"/>
        <end position="168"/>
    </location>
</feature>
<dbReference type="InterPro" id="IPR007627">
    <property type="entry name" value="RNA_pol_sigma70_r2"/>
</dbReference>
<dbReference type="Proteomes" id="UP000190848">
    <property type="component" value="Chromosome"/>
</dbReference>
<evidence type="ECO:0000313" key="13">
    <source>
        <dbReference type="Proteomes" id="UP000190848"/>
    </source>
</evidence>
<keyword evidence="3" id="KW-0731">Sigma factor</keyword>
<dbReference type="Pfam" id="PF04542">
    <property type="entry name" value="Sigma70_r2"/>
    <property type="match status" value="1"/>
</dbReference>
<feature type="domain" description="RNA polymerase sigma-70 region 2" evidence="5">
    <location>
        <begin position="23"/>
        <end position="88"/>
    </location>
</feature>
<accession>A0A1T3EHL4</accession>